<dbReference type="RefSeq" id="WP_345328853.1">
    <property type="nucleotide sequence ID" value="NZ_BAABJI010000001.1"/>
</dbReference>
<dbReference type="Proteomes" id="UP001501436">
    <property type="component" value="Unassembled WGS sequence"/>
</dbReference>
<evidence type="ECO:0000256" key="6">
    <source>
        <dbReference type="ARBA" id="ARBA00023136"/>
    </source>
</evidence>
<dbReference type="Gene3D" id="1.20.1600.10">
    <property type="entry name" value="Outer membrane efflux proteins (OEP)"/>
    <property type="match status" value="1"/>
</dbReference>
<dbReference type="EMBL" id="BAABJI010000001">
    <property type="protein sequence ID" value="GAA4902350.1"/>
    <property type="molecule type" value="Genomic_DNA"/>
</dbReference>
<evidence type="ECO:0000256" key="3">
    <source>
        <dbReference type="ARBA" id="ARBA00022448"/>
    </source>
</evidence>
<sequence length="440" mass="49780">MRYFLFYIVTALLLIAGTAQAQQADSVYSLQQCLDIAIRNNLDVKKSELEMERQRIYWKQARLNLLPTINGNVDHSINNGRSQNADLTYVNAQITNANYNLNSNLVLFDGLAMFSSIKQTALAYQAGQMDFQAAKNSISLNVITTYLAMLNNEDQVTQAETQVQVSQQQVDRLTVLNRDGNVTPAEFFNLKGQLANDQLSLITAKNNLIASRLNLLELMNIPYNKNIKFERLSAGELPAAYKTAQEDVYNTALKDLAQVRATELRVQSSEKAVKVAKGRIFPTLSLYSGVFTQYSSGSAGSYTTQFRNNYNTSFGLNLSIPFLNGFKRRNDIAMAKINLQESQYVDYTTKVKLKQNVEQAYANMTLALERYKIQSDQVAAYSEAFRTTEIRFNAGAVTSVEFVIAKGNLDRSRTNLIIARYDYFIRTKILDYYQNRLSFN</sequence>
<evidence type="ECO:0000256" key="5">
    <source>
        <dbReference type="ARBA" id="ARBA00022692"/>
    </source>
</evidence>
<dbReference type="PANTHER" id="PTHR30026:SF20">
    <property type="entry name" value="OUTER MEMBRANE PROTEIN TOLC"/>
    <property type="match status" value="1"/>
</dbReference>
<comment type="similarity">
    <text evidence="2">Belongs to the outer membrane factor (OMF) (TC 1.B.17) family.</text>
</comment>
<proteinExistence type="inferred from homology"/>
<keyword evidence="6" id="KW-0472">Membrane</keyword>
<feature type="chain" id="PRO_5046336892" evidence="8">
    <location>
        <begin position="22"/>
        <end position="440"/>
    </location>
</feature>
<dbReference type="InterPro" id="IPR003423">
    <property type="entry name" value="OMP_efflux"/>
</dbReference>
<protein>
    <submittedName>
        <fullName evidence="9">Outer membrane channel protein TolC</fullName>
    </submittedName>
</protein>
<dbReference type="InterPro" id="IPR051906">
    <property type="entry name" value="TolC-like"/>
</dbReference>
<evidence type="ECO:0000313" key="10">
    <source>
        <dbReference type="Proteomes" id="UP001501436"/>
    </source>
</evidence>
<keyword evidence="3" id="KW-0813">Transport</keyword>
<keyword evidence="8" id="KW-0732">Signal</keyword>
<evidence type="ECO:0000256" key="1">
    <source>
        <dbReference type="ARBA" id="ARBA00004442"/>
    </source>
</evidence>
<dbReference type="SUPFAM" id="SSF56954">
    <property type="entry name" value="Outer membrane efflux proteins (OEP)"/>
    <property type="match status" value="1"/>
</dbReference>
<keyword evidence="7" id="KW-0998">Cell outer membrane</keyword>
<keyword evidence="5" id="KW-0812">Transmembrane</keyword>
<gene>
    <name evidence="9" type="primary">tolC</name>
    <name evidence="9" type="ORF">GCM10023313_01010</name>
</gene>
<keyword evidence="10" id="KW-1185">Reference proteome</keyword>
<evidence type="ECO:0000256" key="8">
    <source>
        <dbReference type="SAM" id="SignalP"/>
    </source>
</evidence>
<evidence type="ECO:0000256" key="4">
    <source>
        <dbReference type="ARBA" id="ARBA00022452"/>
    </source>
</evidence>
<keyword evidence="4" id="KW-1134">Transmembrane beta strand</keyword>
<organism evidence="9 10">
    <name type="scientific">Mucilaginibacter defluvii</name>
    <dbReference type="NCBI Taxonomy" id="1196019"/>
    <lineage>
        <taxon>Bacteria</taxon>
        <taxon>Pseudomonadati</taxon>
        <taxon>Bacteroidota</taxon>
        <taxon>Sphingobacteriia</taxon>
        <taxon>Sphingobacteriales</taxon>
        <taxon>Sphingobacteriaceae</taxon>
        <taxon>Mucilaginibacter</taxon>
    </lineage>
</organism>
<accession>A0ABP9FGL9</accession>
<feature type="signal peptide" evidence="8">
    <location>
        <begin position="1"/>
        <end position="21"/>
    </location>
</feature>
<evidence type="ECO:0000313" key="9">
    <source>
        <dbReference type="EMBL" id="GAA4902350.1"/>
    </source>
</evidence>
<comment type="caution">
    <text evidence="9">The sequence shown here is derived from an EMBL/GenBank/DDBJ whole genome shotgun (WGS) entry which is preliminary data.</text>
</comment>
<comment type="subcellular location">
    <subcellularLocation>
        <location evidence="1">Cell outer membrane</location>
    </subcellularLocation>
</comment>
<dbReference type="PANTHER" id="PTHR30026">
    <property type="entry name" value="OUTER MEMBRANE PROTEIN TOLC"/>
    <property type="match status" value="1"/>
</dbReference>
<evidence type="ECO:0000256" key="7">
    <source>
        <dbReference type="ARBA" id="ARBA00023237"/>
    </source>
</evidence>
<dbReference type="Pfam" id="PF02321">
    <property type="entry name" value="OEP"/>
    <property type="match status" value="2"/>
</dbReference>
<reference evidence="10" key="1">
    <citation type="journal article" date="2019" name="Int. J. Syst. Evol. Microbiol.">
        <title>The Global Catalogue of Microorganisms (GCM) 10K type strain sequencing project: providing services to taxonomists for standard genome sequencing and annotation.</title>
        <authorList>
            <consortium name="The Broad Institute Genomics Platform"/>
            <consortium name="The Broad Institute Genome Sequencing Center for Infectious Disease"/>
            <person name="Wu L."/>
            <person name="Ma J."/>
        </authorList>
    </citation>
    <scope>NUCLEOTIDE SEQUENCE [LARGE SCALE GENOMIC DNA]</scope>
    <source>
        <strain evidence="10">JCM 18283</strain>
    </source>
</reference>
<evidence type="ECO:0000256" key="2">
    <source>
        <dbReference type="ARBA" id="ARBA00007613"/>
    </source>
</evidence>
<name>A0ABP9FGL9_9SPHI</name>